<reference evidence="2 3" key="1">
    <citation type="submission" date="2019-10" db="EMBL/GenBank/DDBJ databases">
        <authorList>
            <person name="Palmer J.M."/>
        </authorList>
    </citation>
    <scope>NUCLEOTIDE SEQUENCE [LARGE SCALE GENOMIC DNA]</scope>
    <source>
        <strain evidence="2 3">TWF694</strain>
    </source>
</reference>
<dbReference type="Proteomes" id="UP001365542">
    <property type="component" value="Unassembled WGS sequence"/>
</dbReference>
<dbReference type="EMBL" id="JAVHJO010000002">
    <property type="protein sequence ID" value="KAK6542554.1"/>
    <property type="molecule type" value="Genomic_DNA"/>
</dbReference>
<organism evidence="2 3">
    <name type="scientific">Orbilia ellipsospora</name>
    <dbReference type="NCBI Taxonomy" id="2528407"/>
    <lineage>
        <taxon>Eukaryota</taxon>
        <taxon>Fungi</taxon>
        <taxon>Dikarya</taxon>
        <taxon>Ascomycota</taxon>
        <taxon>Pezizomycotina</taxon>
        <taxon>Orbiliomycetes</taxon>
        <taxon>Orbiliales</taxon>
        <taxon>Orbiliaceae</taxon>
        <taxon>Orbilia</taxon>
    </lineage>
</organism>
<accession>A0AAV9XKQ6</accession>
<comment type="caution">
    <text evidence="2">The sequence shown here is derived from an EMBL/GenBank/DDBJ whole genome shotgun (WGS) entry which is preliminary data.</text>
</comment>
<feature type="signal peptide" evidence="1">
    <location>
        <begin position="1"/>
        <end position="29"/>
    </location>
</feature>
<protein>
    <submittedName>
        <fullName evidence="2">Uncharacterized protein</fullName>
    </submittedName>
</protein>
<name>A0AAV9XKQ6_9PEZI</name>
<sequence length="684" mass="73315">MWSKIINRSLLVSHAALTSSVVFAKNALASSNPITVVHVTKYVTVTETPTVTAFLDERQFDCPQTLSFCSNVLASWSSKVAFPTLSAGQVFAIQIQVLEDTLDLKPEPHLALLESYVVVYNSPVIVGWYLDASDNLMFDDTGLALGIAPLDAPNSKKRAIGPRGEDMEPDETVVAGASNAPVAAPTYTKWAYGQPEAHYGDPNYPLTLQVMDPNGNIIPLTFMVCKEAAPKLNISLWQLEALYNKDNFFATNTISGLTSASCHPVSLQAITSSLTLWTHSVTPSTTTTVAPTVTTQTTSATPISTTSGTPIPTSPSWTNFPIRVDFAIQNPKRDVDTSTGYYITEVSNGAFYIGEGTDNPPAYFDYNMTKYLVSQETGDNFEVHLSKAATNSTDPSDYIWIDRFDLLGNGTLLMLDGDTVITASYFACYSDETSTDYLLGAAINVDLYAGLDPSCVVVYLVGESSANPASTTVVPTTQTTTTTPVTTMTNLDPNINGCNHLNYTLAYGTTGLANAFATACYCWSYLATTVEATTTEDCTVTVFKDVPTITSVSVSGVLSLASRRELMFPRGMIVRDHELVARNTTPAASDIIVIPTPTDFISVAASIVDDSCQSVLDVNDIATLTITSLDVVDTTATSTTITRTSVQTVCYEATYISDISMTTSLVVVCPASATSAQTTLIARS</sequence>
<keyword evidence="1" id="KW-0732">Signal</keyword>
<evidence type="ECO:0000313" key="3">
    <source>
        <dbReference type="Proteomes" id="UP001365542"/>
    </source>
</evidence>
<gene>
    <name evidence="2" type="ORF">TWF694_006500</name>
</gene>
<keyword evidence="3" id="KW-1185">Reference proteome</keyword>
<feature type="chain" id="PRO_5043350895" evidence="1">
    <location>
        <begin position="30"/>
        <end position="684"/>
    </location>
</feature>
<evidence type="ECO:0000256" key="1">
    <source>
        <dbReference type="SAM" id="SignalP"/>
    </source>
</evidence>
<proteinExistence type="predicted"/>
<evidence type="ECO:0000313" key="2">
    <source>
        <dbReference type="EMBL" id="KAK6542554.1"/>
    </source>
</evidence>
<dbReference type="AlphaFoldDB" id="A0AAV9XKQ6"/>